<dbReference type="AlphaFoldDB" id="K6ZVU7"/>
<feature type="domain" description="Multidrug resistance protein MdtA-like alpha-helical hairpin" evidence="4">
    <location>
        <begin position="104"/>
        <end position="173"/>
    </location>
</feature>
<evidence type="ECO:0000259" key="6">
    <source>
        <dbReference type="Pfam" id="PF25944"/>
    </source>
</evidence>
<dbReference type="Gene3D" id="2.40.30.170">
    <property type="match status" value="1"/>
</dbReference>
<dbReference type="GO" id="GO:0022857">
    <property type="term" value="F:transmembrane transporter activity"/>
    <property type="evidence" value="ECO:0007669"/>
    <property type="project" value="InterPro"/>
</dbReference>
<evidence type="ECO:0000313" key="8">
    <source>
        <dbReference type="EMBL" id="GAC32913.1"/>
    </source>
</evidence>
<feature type="coiled-coil region" evidence="3">
    <location>
        <begin position="104"/>
        <end position="131"/>
    </location>
</feature>
<dbReference type="Gene3D" id="2.40.420.20">
    <property type="match status" value="1"/>
</dbReference>
<dbReference type="Gene3D" id="1.10.287.470">
    <property type="entry name" value="Helix hairpin bin"/>
    <property type="match status" value="1"/>
</dbReference>
<comment type="caution">
    <text evidence="8">The sequence shown here is derived from an EMBL/GenBank/DDBJ whole genome shotgun (WGS) entry which is preliminary data.</text>
</comment>
<protein>
    <submittedName>
        <fullName evidence="8">Acriflavine resistance protein E</fullName>
    </submittedName>
</protein>
<dbReference type="GO" id="GO:0005886">
    <property type="term" value="C:plasma membrane"/>
    <property type="evidence" value="ECO:0007669"/>
    <property type="project" value="UniProtKB-SubCell"/>
</dbReference>
<evidence type="ECO:0000256" key="2">
    <source>
        <dbReference type="ARBA" id="ARBA00009477"/>
    </source>
</evidence>
<organism evidence="8 9">
    <name type="scientific">Paraglaciecola polaris LMG 21857</name>
    <dbReference type="NCBI Taxonomy" id="1129793"/>
    <lineage>
        <taxon>Bacteria</taxon>
        <taxon>Pseudomonadati</taxon>
        <taxon>Pseudomonadota</taxon>
        <taxon>Gammaproteobacteria</taxon>
        <taxon>Alteromonadales</taxon>
        <taxon>Alteromonadaceae</taxon>
        <taxon>Paraglaciecola</taxon>
    </lineage>
</organism>
<dbReference type="FunFam" id="2.40.420.20:FF:000001">
    <property type="entry name" value="Efflux RND transporter periplasmic adaptor subunit"/>
    <property type="match status" value="1"/>
</dbReference>
<comment type="subcellular location">
    <subcellularLocation>
        <location evidence="1">Cell inner membrane</location>
        <topology evidence="1">Lipid-anchor</topology>
    </subcellularLocation>
</comment>
<dbReference type="GO" id="GO:0046677">
    <property type="term" value="P:response to antibiotic"/>
    <property type="evidence" value="ECO:0007669"/>
    <property type="project" value="TreeGrafter"/>
</dbReference>
<dbReference type="InterPro" id="IPR058625">
    <property type="entry name" value="MdtA-like_BSH"/>
</dbReference>
<accession>K6ZVU7</accession>
<dbReference type="PANTHER" id="PTHR30158">
    <property type="entry name" value="ACRA/E-RELATED COMPONENT OF DRUG EFFLUX TRANSPORTER"/>
    <property type="match status" value="1"/>
</dbReference>
<gene>
    <name evidence="8" type="primary">acrE</name>
    <name evidence="8" type="ORF">GPLA_2007</name>
</gene>
<comment type="similarity">
    <text evidence="2">Belongs to the membrane fusion protein (MFP) (TC 8.A.1) family.</text>
</comment>
<evidence type="ECO:0000259" key="7">
    <source>
        <dbReference type="Pfam" id="PF25967"/>
    </source>
</evidence>
<evidence type="ECO:0000259" key="4">
    <source>
        <dbReference type="Pfam" id="PF25876"/>
    </source>
</evidence>
<evidence type="ECO:0000256" key="1">
    <source>
        <dbReference type="ARBA" id="ARBA00004519"/>
    </source>
</evidence>
<dbReference type="SUPFAM" id="SSF111369">
    <property type="entry name" value="HlyD-like secretion proteins"/>
    <property type="match status" value="1"/>
</dbReference>
<dbReference type="Pfam" id="PF25967">
    <property type="entry name" value="RND-MFP_C"/>
    <property type="match status" value="1"/>
</dbReference>
<feature type="domain" description="Multidrug resistance protein MdtA-like barrel-sandwich hybrid" evidence="5">
    <location>
        <begin position="63"/>
        <end position="206"/>
    </location>
</feature>
<dbReference type="InterPro" id="IPR058626">
    <property type="entry name" value="MdtA-like_b-barrel"/>
</dbReference>
<name>K6ZVU7_9ALTE</name>
<dbReference type="InterPro" id="IPR006143">
    <property type="entry name" value="RND_pump_MFP"/>
</dbReference>
<dbReference type="NCBIfam" id="TIGR01730">
    <property type="entry name" value="RND_mfp"/>
    <property type="match status" value="1"/>
</dbReference>
<dbReference type="RefSeq" id="WP_007104697.1">
    <property type="nucleotide sequence ID" value="NZ_BAER01000045.1"/>
</dbReference>
<dbReference type="InterPro" id="IPR058627">
    <property type="entry name" value="MdtA-like_C"/>
</dbReference>
<evidence type="ECO:0000259" key="5">
    <source>
        <dbReference type="Pfam" id="PF25917"/>
    </source>
</evidence>
<sequence length="381" mass="41505">MSCLGQSFSLFITLGVTLLMTGCGEGQAQDQAERPAQQVDVVEVSAQDVLFTKTLPARAVASREAQVRPQVSGVIVKRHFEEGSVVDAGDTLYQIDDAIYQANYQSALADLNRTQASVKNAEAQLKRYKSLIKTNAVSEQSLEQIEADSSAFEAEMGIRKAAVHKAKVDLEYTKVLAPISGRIGKSNVTEGALVAAQQSNAMATITQLDPIYFDMPISNTQLRDIQSRIASGELVKVEQSATLFFENGQQYAHQGQLKFSEVQANASTDSVTLRTEFPNPEFALLPGMFARVELTQAKRENAVLVPQKAVQFNHDGSAFVFVVGPDDKVAQRLIKLDRAIGQNWLILSGLNEKEHVVVSGLQKIAPQMSVVPQLINQKKAG</sequence>
<evidence type="ECO:0000256" key="3">
    <source>
        <dbReference type="SAM" id="Coils"/>
    </source>
</evidence>
<dbReference type="EMBL" id="BAER01000045">
    <property type="protein sequence ID" value="GAC32913.1"/>
    <property type="molecule type" value="Genomic_DNA"/>
</dbReference>
<feature type="domain" description="Multidrug resistance protein MdtA-like beta-barrel" evidence="6">
    <location>
        <begin position="210"/>
        <end position="295"/>
    </location>
</feature>
<dbReference type="Gene3D" id="2.40.50.100">
    <property type="match status" value="1"/>
</dbReference>
<dbReference type="STRING" id="1129793.GPLA_2007"/>
<dbReference type="PANTHER" id="PTHR30158:SF3">
    <property type="entry name" value="MULTIDRUG EFFLUX PUMP SUBUNIT ACRA-RELATED"/>
    <property type="match status" value="1"/>
</dbReference>
<evidence type="ECO:0000313" key="9">
    <source>
        <dbReference type="Proteomes" id="UP000006322"/>
    </source>
</evidence>
<dbReference type="Pfam" id="PF25917">
    <property type="entry name" value="BSH_RND"/>
    <property type="match status" value="1"/>
</dbReference>
<dbReference type="Pfam" id="PF25876">
    <property type="entry name" value="HH_MFP_RND"/>
    <property type="match status" value="1"/>
</dbReference>
<feature type="domain" description="Multidrug resistance protein MdtA-like C-terminal permuted SH3" evidence="7">
    <location>
        <begin position="301"/>
        <end position="363"/>
    </location>
</feature>
<dbReference type="Proteomes" id="UP000006322">
    <property type="component" value="Unassembled WGS sequence"/>
</dbReference>
<dbReference type="InterPro" id="IPR058624">
    <property type="entry name" value="MdtA-like_HH"/>
</dbReference>
<reference evidence="9" key="1">
    <citation type="journal article" date="2014" name="Environ. Microbiol.">
        <title>Comparative genomics of the marine bacterial genus Glaciecola reveals the high degree of genomic diversity and genomic characteristic for cold adaptation.</title>
        <authorList>
            <person name="Qin Q.L."/>
            <person name="Xie B.B."/>
            <person name="Yu Y."/>
            <person name="Shu Y.L."/>
            <person name="Rong J.C."/>
            <person name="Zhang Y.J."/>
            <person name="Zhao D.L."/>
            <person name="Chen X.L."/>
            <person name="Zhang X.Y."/>
            <person name="Chen B."/>
            <person name="Zhou B.C."/>
            <person name="Zhang Y.Z."/>
        </authorList>
    </citation>
    <scope>NUCLEOTIDE SEQUENCE [LARGE SCALE GENOMIC DNA]</scope>
    <source>
        <strain evidence="9">LMG 21857</strain>
    </source>
</reference>
<keyword evidence="3" id="KW-0175">Coiled coil</keyword>
<keyword evidence="9" id="KW-1185">Reference proteome</keyword>
<dbReference type="Pfam" id="PF25944">
    <property type="entry name" value="Beta-barrel_RND"/>
    <property type="match status" value="1"/>
</dbReference>
<proteinExistence type="inferred from homology"/>